<gene>
    <name evidence="4" type="ORF">ElyMa_003066600</name>
</gene>
<evidence type="ECO:0008006" key="6">
    <source>
        <dbReference type="Google" id="ProtNLM"/>
    </source>
</evidence>
<name>A0AAV4IKS3_9GAST</name>
<keyword evidence="3" id="KW-1133">Transmembrane helix</keyword>
<reference evidence="4 5" key="1">
    <citation type="journal article" date="2021" name="Elife">
        <title>Chloroplast acquisition without the gene transfer in kleptoplastic sea slugs, Plakobranchus ocellatus.</title>
        <authorList>
            <person name="Maeda T."/>
            <person name="Takahashi S."/>
            <person name="Yoshida T."/>
            <person name="Shimamura S."/>
            <person name="Takaki Y."/>
            <person name="Nagai Y."/>
            <person name="Toyoda A."/>
            <person name="Suzuki Y."/>
            <person name="Arimoto A."/>
            <person name="Ishii H."/>
            <person name="Satoh N."/>
            <person name="Nishiyama T."/>
            <person name="Hasebe M."/>
            <person name="Maruyama T."/>
            <person name="Minagawa J."/>
            <person name="Obokata J."/>
            <person name="Shigenobu S."/>
        </authorList>
    </citation>
    <scope>NUCLEOTIDE SEQUENCE [LARGE SCALE GENOMIC DNA]</scope>
</reference>
<accession>A0AAV4IKS3</accession>
<dbReference type="Proteomes" id="UP000762676">
    <property type="component" value="Unassembled WGS sequence"/>
</dbReference>
<proteinExistence type="predicted"/>
<feature type="coiled-coil region" evidence="1">
    <location>
        <begin position="195"/>
        <end position="222"/>
    </location>
</feature>
<dbReference type="AlphaFoldDB" id="A0AAV4IKS3"/>
<keyword evidence="1" id="KW-0175">Coiled coil</keyword>
<evidence type="ECO:0000256" key="2">
    <source>
        <dbReference type="SAM" id="MobiDB-lite"/>
    </source>
</evidence>
<feature type="transmembrane region" description="Helical" evidence="3">
    <location>
        <begin position="300"/>
        <end position="319"/>
    </location>
</feature>
<comment type="caution">
    <text evidence="4">The sequence shown here is derived from an EMBL/GenBank/DDBJ whole genome shotgun (WGS) entry which is preliminary data.</text>
</comment>
<keyword evidence="5" id="KW-1185">Reference proteome</keyword>
<organism evidence="4 5">
    <name type="scientific">Elysia marginata</name>
    <dbReference type="NCBI Taxonomy" id="1093978"/>
    <lineage>
        <taxon>Eukaryota</taxon>
        <taxon>Metazoa</taxon>
        <taxon>Spiralia</taxon>
        <taxon>Lophotrochozoa</taxon>
        <taxon>Mollusca</taxon>
        <taxon>Gastropoda</taxon>
        <taxon>Heterobranchia</taxon>
        <taxon>Euthyneura</taxon>
        <taxon>Panpulmonata</taxon>
        <taxon>Sacoglossa</taxon>
        <taxon>Placobranchoidea</taxon>
        <taxon>Plakobranchidae</taxon>
        <taxon>Elysia</taxon>
    </lineage>
</organism>
<evidence type="ECO:0000313" key="5">
    <source>
        <dbReference type="Proteomes" id="UP000762676"/>
    </source>
</evidence>
<evidence type="ECO:0000313" key="4">
    <source>
        <dbReference type="EMBL" id="GFS10650.1"/>
    </source>
</evidence>
<keyword evidence="3" id="KW-0472">Membrane</keyword>
<keyword evidence="3" id="KW-0812">Transmembrane</keyword>
<dbReference type="EMBL" id="BMAT01006343">
    <property type="protein sequence ID" value="GFS10650.1"/>
    <property type="molecule type" value="Genomic_DNA"/>
</dbReference>
<evidence type="ECO:0000256" key="3">
    <source>
        <dbReference type="SAM" id="Phobius"/>
    </source>
</evidence>
<evidence type="ECO:0000256" key="1">
    <source>
        <dbReference type="SAM" id="Coils"/>
    </source>
</evidence>
<feature type="region of interest" description="Disordered" evidence="2">
    <location>
        <begin position="231"/>
        <end position="259"/>
    </location>
</feature>
<protein>
    <recommendedName>
        <fullName evidence="6">AIG1-type G domain-containing protein</fullName>
    </recommendedName>
</protein>
<feature type="non-terminal residue" evidence="4">
    <location>
        <position position="387"/>
    </location>
</feature>
<sequence>MSPDLSVVLFGWSGDMVALGNVLVGRQAFDENDIEEQQHNVSLEDGRKLNVTVPDYRLMDGNVGVTDIHTRDCHAVVHVAQITSNLSLWYPRLCDTTELGHVWQAIQRKGIFALTNVKTFTDDTAQRKGKIPGTFLDWMRTQTGRCRDLFQAVQERCLLFDTDLLKPGLVQQRQELVDMIDSRILGRSQYIDMKFTEIDKRSQELQNQLSSLKEKMTTEIRDLKRIIEPGLGDTEKRSEEMEKRISEPEREVSEGRTERTEDITPMKNGLNLLKESSIWDKAKSICLSYPRLKSRCNPSLLLVPTLILVIALFLKLYLWPVPTNQCKAITSLDKSQDLRRYVDVKFDQTAKRILEVEKQMAEIKILAQMRKENLENNFGTGSENLAK</sequence>